<evidence type="ECO:0000313" key="6">
    <source>
        <dbReference type="Proteomes" id="UP000198725"/>
    </source>
</evidence>
<comment type="similarity">
    <text evidence="1">Belongs to the type-I restriction system S methylase family.</text>
</comment>
<dbReference type="EMBL" id="FOSR01000004">
    <property type="protein sequence ID" value="SFK60974.1"/>
    <property type="molecule type" value="Genomic_DNA"/>
</dbReference>
<evidence type="ECO:0000256" key="2">
    <source>
        <dbReference type="ARBA" id="ARBA00022747"/>
    </source>
</evidence>
<gene>
    <name evidence="5" type="ORF">SAMN05192579_104174</name>
</gene>
<dbReference type="PANTHER" id="PTHR30408:SF12">
    <property type="entry name" value="TYPE I RESTRICTION ENZYME MJAVIII SPECIFICITY SUBUNIT"/>
    <property type="match status" value="1"/>
</dbReference>
<feature type="domain" description="Type I restriction modification DNA specificity" evidence="4">
    <location>
        <begin position="17"/>
        <end position="91"/>
    </location>
</feature>
<evidence type="ECO:0000259" key="4">
    <source>
        <dbReference type="Pfam" id="PF01420"/>
    </source>
</evidence>
<organism evidence="5 6">
    <name type="scientific">Rhodanobacter glycinis</name>
    <dbReference type="NCBI Taxonomy" id="582702"/>
    <lineage>
        <taxon>Bacteria</taxon>
        <taxon>Pseudomonadati</taxon>
        <taxon>Pseudomonadota</taxon>
        <taxon>Gammaproteobacteria</taxon>
        <taxon>Lysobacterales</taxon>
        <taxon>Rhodanobacteraceae</taxon>
        <taxon>Rhodanobacter</taxon>
    </lineage>
</organism>
<dbReference type="InterPro" id="IPR000055">
    <property type="entry name" value="Restrct_endonuc_typeI_TRD"/>
</dbReference>
<dbReference type="InterPro" id="IPR052021">
    <property type="entry name" value="Type-I_RS_S_subunit"/>
</dbReference>
<dbReference type="SUPFAM" id="SSF116734">
    <property type="entry name" value="DNA methylase specificity domain"/>
    <property type="match status" value="2"/>
</dbReference>
<reference evidence="6" key="1">
    <citation type="submission" date="2016-10" db="EMBL/GenBank/DDBJ databases">
        <authorList>
            <person name="Varghese N."/>
            <person name="Submissions S."/>
        </authorList>
    </citation>
    <scope>NUCLEOTIDE SEQUENCE [LARGE SCALE GENOMIC DNA]</scope>
    <source>
        <strain evidence="6">MO64</strain>
    </source>
</reference>
<name>A0A1I4AX13_9GAMM</name>
<evidence type="ECO:0000256" key="1">
    <source>
        <dbReference type="ARBA" id="ARBA00010923"/>
    </source>
</evidence>
<protein>
    <submittedName>
        <fullName evidence="5">Type I restriction enzyme, S subunit</fullName>
    </submittedName>
</protein>
<evidence type="ECO:0000256" key="3">
    <source>
        <dbReference type="ARBA" id="ARBA00023125"/>
    </source>
</evidence>
<evidence type="ECO:0000313" key="5">
    <source>
        <dbReference type="EMBL" id="SFK60974.1"/>
    </source>
</evidence>
<sequence>MSFGRPYILRISGCIHDGWLVLKPDYSRLDQAFLYYVLSSPNTFRQFDSLAAGSTVRNLNIDLVSGVMIPLPPLDEQKRIVAVLDQAFAALDRARAHVEANLADAEGLLENALDEVFRDLASSSPVVRLEDAVHPECKLSYGIVQPGDLVQGGLPIVRPVDLKQRVITLAGLKSIAPELADGYARTKLFGGELLLCVRGSTGEISIAAPELAGGNVTRGIVPIRFEMDKVLPEFAYFQFLSRYARDQIAAKTYGAALMQINIKDLRQLNFVLPHISLQSDIVVRAEELYERAKKLKAAYVQKLADLANLRQSLLQKAFSGELT</sequence>
<dbReference type="GO" id="GO:0009307">
    <property type="term" value="P:DNA restriction-modification system"/>
    <property type="evidence" value="ECO:0007669"/>
    <property type="project" value="UniProtKB-KW"/>
</dbReference>
<keyword evidence="3" id="KW-0238">DNA-binding</keyword>
<accession>A0A1I4AX13</accession>
<dbReference type="Pfam" id="PF01420">
    <property type="entry name" value="Methylase_S"/>
    <property type="match status" value="1"/>
</dbReference>
<dbReference type="Proteomes" id="UP000198725">
    <property type="component" value="Unassembled WGS sequence"/>
</dbReference>
<keyword evidence="2" id="KW-0680">Restriction system</keyword>
<keyword evidence="6" id="KW-1185">Reference proteome</keyword>
<dbReference type="InterPro" id="IPR044946">
    <property type="entry name" value="Restrct_endonuc_typeI_TRD_sf"/>
</dbReference>
<dbReference type="CDD" id="cd17256">
    <property type="entry name" value="RMtype1_S_EcoJA65PI-TRD1-CR1_like"/>
    <property type="match status" value="1"/>
</dbReference>
<dbReference type="Gene3D" id="3.90.220.20">
    <property type="entry name" value="DNA methylase specificity domains"/>
    <property type="match status" value="2"/>
</dbReference>
<dbReference type="AlphaFoldDB" id="A0A1I4AX13"/>
<dbReference type="PANTHER" id="PTHR30408">
    <property type="entry name" value="TYPE-1 RESTRICTION ENZYME ECOKI SPECIFICITY PROTEIN"/>
    <property type="match status" value="1"/>
</dbReference>
<dbReference type="GO" id="GO:0003677">
    <property type="term" value="F:DNA binding"/>
    <property type="evidence" value="ECO:0007669"/>
    <property type="project" value="UniProtKB-KW"/>
</dbReference>
<proteinExistence type="inferred from homology"/>